<keyword evidence="2 4" id="KW-0863">Zinc-finger</keyword>
<evidence type="ECO:0000256" key="5">
    <source>
        <dbReference type="SAM" id="MobiDB-lite"/>
    </source>
</evidence>
<dbReference type="InterPro" id="IPR001372">
    <property type="entry name" value="Dynein_light_chain_typ-1/2"/>
</dbReference>
<evidence type="ECO:0000256" key="1">
    <source>
        <dbReference type="ARBA" id="ARBA00022723"/>
    </source>
</evidence>
<dbReference type="Gene3D" id="2.20.28.10">
    <property type="match status" value="1"/>
</dbReference>
<dbReference type="GO" id="GO:0016567">
    <property type="term" value="P:protein ubiquitination"/>
    <property type="evidence" value="ECO:0007669"/>
    <property type="project" value="TreeGrafter"/>
</dbReference>
<dbReference type="Pfam" id="PF14634">
    <property type="entry name" value="zf-RING_5"/>
    <property type="match status" value="1"/>
</dbReference>
<dbReference type="InterPro" id="IPR017921">
    <property type="entry name" value="Znf_CTCHY"/>
</dbReference>
<name>A0A7J6QDR3_PEROL</name>
<feature type="region of interest" description="Disordered" evidence="5">
    <location>
        <begin position="404"/>
        <end position="456"/>
    </location>
</feature>
<dbReference type="GO" id="GO:0007017">
    <property type="term" value="P:microtubule-based process"/>
    <property type="evidence" value="ECO:0007669"/>
    <property type="project" value="InterPro"/>
</dbReference>
<gene>
    <name evidence="9" type="ORF">FOZ62_028766</name>
</gene>
<dbReference type="PROSITE" id="PS51270">
    <property type="entry name" value="ZF_CTCHY"/>
    <property type="match status" value="1"/>
</dbReference>
<dbReference type="GO" id="GO:0061630">
    <property type="term" value="F:ubiquitin protein ligase activity"/>
    <property type="evidence" value="ECO:0007669"/>
    <property type="project" value="TreeGrafter"/>
</dbReference>
<keyword evidence="3" id="KW-0862">Zinc</keyword>
<dbReference type="Proteomes" id="UP000574390">
    <property type="component" value="Unassembled WGS sequence"/>
</dbReference>
<dbReference type="Pfam" id="PF01221">
    <property type="entry name" value="Dynein_light"/>
    <property type="match status" value="1"/>
</dbReference>
<dbReference type="PANTHER" id="PTHR21319:SF53">
    <property type="entry name" value="RING FINGER AND CHY ZINC FINGER DOMAIN-CONTAINING PROTEIN 1"/>
    <property type="match status" value="1"/>
</dbReference>
<dbReference type="Gene3D" id="3.30.40.10">
    <property type="entry name" value="Zinc/RING finger domain, C3HC4 (zinc finger)"/>
    <property type="match status" value="1"/>
</dbReference>
<dbReference type="SUPFAM" id="SSF57850">
    <property type="entry name" value="RING/U-box"/>
    <property type="match status" value="1"/>
</dbReference>
<dbReference type="Pfam" id="PF14599">
    <property type="entry name" value="zinc_ribbon_6"/>
    <property type="match status" value="1"/>
</dbReference>
<organism evidence="9 10">
    <name type="scientific">Perkinsus olseni</name>
    <name type="common">Perkinsus atlanticus</name>
    <dbReference type="NCBI Taxonomy" id="32597"/>
    <lineage>
        <taxon>Eukaryota</taxon>
        <taxon>Sar</taxon>
        <taxon>Alveolata</taxon>
        <taxon>Perkinsozoa</taxon>
        <taxon>Perkinsea</taxon>
        <taxon>Perkinsida</taxon>
        <taxon>Perkinsidae</taxon>
        <taxon>Perkinsus</taxon>
    </lineage>
</organism>
<dbReference type="SUPFAM" id="SSF161219">
    <property type="entry name" value="CHY zinc finger-like"/>
    <property type="match status" value="1"/>
</dbReference>
<protein>
    <recommendedName>
        <fullName evidence="11">RING finger and CHY zinc finger domain-containing protein 1</fullName>
    </recommendedName>
</protein>
<feature type="domain" description="RING-type" evidence="6">
    <location>
        <begin position="602"/>
        <end position="650"/>
    </location>
</feature>
<dbReference type="SUPFAM" id="SSF54648">
    <property type="entry name" value="DLC"/>
    <property type="match status" value="1"/>
</dbReference>
<dbReference type="EMBL" id="JABANM010030307">
    <property type="protein sequence ID" value="KAF4706473.1"/>
    <property type="molecule type" value="Genomic_DNA"/>
</dbReference>
<dbReference type="GO" id="GO:0008270">
    <property type="term" value="F:zinc ion binding"/>
    <property type="evidence" value="ECO:0007669"/>
    <property type="project" value="UniProtKB-KW"/>
</dbReference>
<feature type="compositionally biased region" description="Acidic residues" evidence="5">
    <location>
        <begin position="411"/>
        <end position="431"/>
    </location>
</feature>
<dbReference type="CDD" id="cd16464">
    <property type="entry name" value="RING-H2_Pirh2-like"/>
    <property type="match status" value="1"/>
</dbReference>
<dbReference type="GO" id="GO:0030286">
    <property type="term" value="C:dynein complex"/>
    <property type="evidence" value="ECO:0007669"/>
    <property type="project" value="InterPro"/>
</dbReference>
<proteinExistence type="predicted"/>
<dbReference type="PANTHER" id="PTHR21319">
    <property type="entry name" value="RING FINGER AND CHY ZINC FINGER DOMAIN-CONTAINING PROTEIN 1"/>
    <property type="match status" value="1"/>
</dbReference>
<dbReference type="InterPro" id="IPR037275">
    <property type="entry name" value="Znf_CTCHY_sf"/>
</dbReference>
<feature type="region of interest" description="Disordered" evidence="5">
    <location>
        <begin position="716"/>
        <end position="743"/>
    </location>
</feature>
<dbReference type="GO" id="GO:0005634">
    <property type="term" value="C:nucleus"/>
    <property type="evidence" value="ECO:0007669"/>
    <property type="project" value="TreeGrafter"/>
</dbReference>
<dbReference type="SMART" id="SM00184">
    <property type="entry name" value="RING"/>
    <property type="match status" value="1"/>
</dbReference>
<dbReference type="InterPro" id="IPR037274">
    <property type="entry name" value="Znf_CHY_sf"/>
</dbReference>
<evidence type="ECO:0000259" key="7">
    <source>
        <dbReference type="PROSITE" id="PS51266"/>
    </source>
</evidence>
<evidence type="ECO:0000259" key="6">
    <source>
        <dbReference type="PROSITE" id="PS50089"/>
    </source>
</evidence>
<dbReference type="Gene3D" id="3.30.740.10">
    <property type="entry name" value="Protein Inhibitor Of Neuronal Nitric Oxide Synthase"/>
    <property type="match status" value="1"/>
</dbReference>
<dbReference type="InterPro" id="IPR008913">
    <property type="entry name" value="Znf_CHY"/>
</dbReference>
<dbReference type="PROSITE" id="PS50089">
    <property type="entry name" value="ZF_RING_2"/>
    <property type="match status" value="1"/>
</dbReference>
<feature type="domain" description="CTCHY-type" evidence="8">
    <location>
        <begin position="535"/>
        <end position="600"/>
    </location>
</feature>
<dbReference type="InterPro" id="IPR039512">
    <property type="entry name" value="RCHY1_zinc-ribbon"/>
</dbReference>
<evidence type="ECO:0000256" key="4">
    <source>
        <dbReference type="PROSITE-ProRule" id="PRU00601"/>
    </source>
</evidence>
<evidence type="ECO:0000256" key="3">
    <source>
        <dbReference type="ARBA" id="ARBA00022833"/>
    </source>
</evidence>
<dbReference type="AlphaFoldDB" id="A0A7J6QDR3"/>
<evidence type="ECO:0008006" key="11">
    <source>
        <dbReference type="Google" id="ProtNLM"/>
    </source>
</evidence>
<dbReference type="SMART" id="SM01375">
    <property type="entry name" value="Dynein_light"/>
    <property type="match status" value="1"/>
</dbReference>
<dbReference type="InterPro" id="IPR037177">
    <property type="entry name" value="DLC_sf"/>
</dbReference>
<feature type="compositionally biased region" description="Acidic residues" evidence="5">
    <location>
        <begin position="724"/>
        <end position="736"/>
    </location>
</feature>
<keyword evidence="1" id="KW-0479">Metal-binding</keyword>
<dbReference type="GO" id="GO:0006511">
    <property type="term" value="P:ubiquitin-dependent protein catabolic process"/>
    <property type="evidence" value="ECO:0007669"/>
    <property type="project" value="TreeGrafter"/>
</dbReference>
<sequence>MVEASEQSASDELLEEAIELSGIIEMSRVFPSSCSKGLLLQVFDDVCASLGYTVYEKKSSSTTALKDLSLSSPALLKCVSPVWNRSQNMVKNLAVCRCTVRSSSGSADEKSSLEGSGEFKMLVFTASDSPSNREVETQLEAKLGDLSHYWMSVMHGAIEENGPGRGADDAYEFFRGVLLGYCRYYSQDDKEFVDRCERLRERYTVESLPALCGVRGDFIGQPGESSDLQQFYVAGSERLHEVEDAMTAEGGFYPTAMEQLLSVAPLLREDAAKASEGRKELVDMDDVMPVYIFALLMSGMTKPFAVWHLLLDTLSEEQRLQSEGKAVALLEGSSTAISFGKPVVKLQEMDPAMLEFAISKATYAQENFMNESEIAHFLKTEMETAYGEGGGHGTWHVIVDRQEEEPRQEAVEEPADNEDDWYEVDEGDDADSGFSDAESNDGEDEPSKSDNLAVNQPAGEREGCEHYKRRCKILAPCCGEWFWCRHCHNEAKMANERDYKKAHELDRTKVEEIECESCFHRQKPAAICEKCGIRFAEYYCDKCKFWDDKGVEKGAFHCDGCGICRVGGRENYKHCYGCAACYPPEVFENHHCLSAETMKNVCPVCQASLFESTIPAVVLRCGHGIHSTCLRELQRNAPTIVQAMRCPLCSKSTQEDMSGIWRVIDEEVARVRMPKEYRTTFVRLHCNDCESITPKVPFHIMGMKCGNCGSYNTQEEDRFTVEVPEGDDENGEEENPEQQQQQQ</sequence>
<feature type="domain" description="CHY-type" evidence="7">
    <location>
        <begin position="457"/>
        <end position="533"/>
    </location>
</feature>
<dbReference type="SUPFAM" id="SSF161245">
    <property type="entry name" value="Zinc hairpin stack"/>
    <property type="match status" value="1"/>
</dbReference>
<dbReference type="InterPro" id="IPR001841">
    <property type="entry name" value="Znf_RING"/>
</dbReference>
<evidence type="ECO:0000313" key="10">
    <source>
        <dbReference type="Proteomes" id="UP000574390"/>
    </source>
</evidence>
<dbReference type="PROSITE" id="PS51266">
    <property type="entry name" value="ZF_CHY"/>
    <property type="match status" value="1"/>
</dbReference>
<dbReference type="Pfam" id="PF05495">
    <property type="entry name" value="zf-CHY"/>
    <property type="match status" value="1"/>
</dbReference>
<dbReference type="InterPro" id="IPR013083">
    <property type="entry name" value="Znf_RING/FYVE/PHD"/>
</dbReference>
<reference evidence="9 10" key="1">
    <citation type="submission" date="2020-04" db="EMBL/GenBank/DDBJ databases">
        <title>Perkinsus olseni comparative genomics.</title>
        <authorList>
            <person name="Bogema D.R."/>
        </authorList>
    </citation>
    <scope>NUCLEOTIDE SEQUENCE [LARGE SCALE GENOMIC DNA]</scope>
    <source>
        <strain evidence="9">ATCC PRA-205</strain>
    </source>
</reference>
<evidence type="ECO:0000256" key="2">
    <source>
        <dbReference type="ARBA" id="ARBA00022771"/>
    </source>
</evidence>
<accession>A0A7J6QDR3</accession>
<comment type="caution">
    <text evidence="9">The sequence shown here is derived from an EMBL/GenBank/DDBJ whole genome shotgun (WGS) entry which is preliminary data.</text>
</comment>
<evidence type="ECO:0000259" key="8">
    <source>
        <dbReference type="PROSITE" id="PS51270"/>
    </source>
</evidence>
<evidence type="ECO:0000313" key="9">
    <source>
        <dbReference type="EMBL" id="KAF4706473.1"/>
    </source>
</evidence>